<comment type="similarity">
    <text evidence="1">Belongs to the UPF0065 (bug) family.</text>
</comment>
<name>A0A1W2AN20_9BURK</name>
<dbReference type="AlphaFoldDB" id="A0A1W2AN20"/>
<keyword evidence="3" id="KW-1185">Reference proteome</keyword>
<dbReference type="Gene3D" id="3.40.190.150">
    <property type="entry name" value="Bordetella uptake gene, domain 1"/>
    <property type="match status" value="1"/>
</dbReference>
<proteinExistence type="inferred from homology"/>
<dbReference type="CDD" id="cd07012">
    <property type="entry name" value="PBP2_Bug_TTT"/>
    <property type="match status" value="1"/>
</dbReference>
<dbReference type="PANTHER" id="PTHR42928">
    <property type="entry name" value="TRICARBOXYLATE-BINDING PROTEIN"/>
    <property type="match status" value="1"/>
</dbReference>
<dbReference type="InterPro" id="IPR042100">
    <property type="entry name" value="Bug_dom1"/>
</dbReference>
<dbReference type="EMBL" id="FWXJ01000009">
    <property type="protein sequence ID" value="SMC61628.1"/>
    <property type="molecule type" value="Genomic_DNA"/>
</dbReference>
<dbReference type="InterPro" id="IPR005064">
    <property type="entry name" value="BUG"/>
</dbReference>
<gene>
    <name evidence="2" type="ORF">SAMN06296008_10961</name>
</gene>
<dbReference type="Gene3D" id="3.40.190.10">
    <property type="entry name" value="Periplasmic binding protein-like II"/>
    <property type="match status" value="1"/>
</dbReference>
<evidence type="ECO:0000313" key="2">
    <source>
        <dbReference type="EMBL" id="SMC61628.1"/>
    </source>
</evidence>
<protein>
    <submittedName>
        <fullName evidence="2">Tripartite-type tricarboxylate transporter, receptor component TctC</fullName>
    </submittedName>
</protein>
<dbReference type="Proteomes" id="UP000192708">
    <property type="component" value="Unassembled WGS sequence"/>
</dbReference>
<dbReference type="PANTHER" id="PTHR42928:SF5">
    <property type="entry name" value="BLR1237 PROTEIN"/>
    <property type="match status" value="1"/>
</dbReference>
<dbReference type="PIRSF" id="PIRSF017082">
    <property type="entry name" value="YflP"/>
    <property type="match status" value="1"/>
</dbReference>
<organism evidence="2 3">
    <name type="scientific">Polynucleobacter kasalickyi</name>
    <dbReference type="NCBI Taxonomy" id="1938817"/>
    <lineage>
        <taxon>Bacteria</taxon>
        <taxon>Pseudomonadati</taxon>
        <taxon>Pseudomonadota</taxon>
        <taxon>Betaproteobacteria</taxon>
        <taxon>Burkholderiales</taxon>
        <taxon>Burkholderiaceae</taxon>
        <taxon>Polynucleobacter</taxon>
    </lineage>
</organism>
<sequence length="339" mass="36327">MKRGAKNGWGTTSMICKSLTSIFPAIFFGLCAFSSQVEAQNFPDKPIRLIITTPAGSGVDAIGRALAQGLSEITRQQVVVDNRAGAGGIIGATALANAAPDGYTIGIAATAHIVAPLLQAKPAYHPINDFTPIAQLTVIPNIVVTSLKNNVKNMKDLIDLVKKRPDELNYGSLGDGTASHLSAEIVNRSMGLKTIHVPYRTIADSYTGLWSGDVQYEVYLMPSALPLFQGGRALAIANTGRVRSAALPDVPTVRELGYPEAESEITIGVVGPSNVPAGQVQKLHQLIVEAMKMPEVREKMIKQGGAPSPELDTKAYEQRLKLEYEMYKKLIPTIGLKPQ</sequence>
<evidence type="ECO:0000256" key="1">
    <source>
        <dbReference type="ARBA" id="ARBA00006987"/>
    </source>
</evidence>
<dbReference type="SUPFAM" id="SSF53850">
    <property type="entry name" value="Periplasmic binding protein-like II"/>
    <property type="match status" value="1"/>
</dbReference>
<reference evidence="2 3" key="1">
    <citation type="submission" date="2017-04" db="EMBL/GenBank/DDBJ databases">
        <authorList>
            <person name="Afonso C.L."/>
            <person name="Miller P.J."/>
            <person name="Scott M.A."/>
            <person name="Spackman E."/>
            <person name="Goraichik I."/>
            <person name="Dimitrov K.M."/>
            <person name="Suarez D.L."/>
            <person name="Swayne D.E."/>
        </authorList>
    </citation>
    <scope>NUCLEOTIDE SEQUENCE [LARGE SCALE GENOMIC DNA]</scope>
    <source>
        <strain evidence="2 3">VK13</strain>
    </source>
</reference>
<accession>A0A1W2AN20</accession>
<dbReference type="STRING" id="1938817.SAMN06296008_10961"/>
<dbReference type="Pfam" id="PF03401">
    <property type="entry name" value="TctC"/>
    <property type="match status" value="1"/>
</dbReference>
<keyword evidence="2" id="KW-0675">Receptor</keyword>
<evidence type="ECO:0000313" key="3">
    <source>
        <dbReference type="Proteomes" id="UP000192708"/>
    </source>
</evidence>